<feature type="region of interest" description="Disordered" evidence="2">
    <location>
        <begin position="1"/>
        <end position="88"/>
    </location>
</feature>
<proteinExistence type="predicted"/>
<dbReference type="Proteomes" id="UP000501090">
    <property type="component" value="Chromosome"/>
</dbReference>
<feature type="compositionally biased region" description="Polar residues" evidence="2">
    <location>
        <begin position="1"/>
        <end position="12"/>
    </location>
</feature>
<feature type="region of interest" description="Disordered" evidence="2">
    <location>
        <begin position="136"/>
        <end position="182"/>
    </location>
</feature>
<evidence type="ECO:0000313" key="3">
    <source>
        <dbReference type="EMBL" id="QKM61037.1"/>
    </source>
</evidence>
<evidence type="ECO:0000256" key="1">
    <source>
        <dbReference type="SAM" id="Coils"/>
    </source>
</evidence>
<keyword evidence="4" id="KW-1185">Reference proteome</keyword>
<reference evidence="3 4" key="1">
    <citation type="submission" date="2018-04" db="EMBL/GenBank/DDBJ databases">
        <title>Polynucleobacter sp. UK-Long2-W17 genome.</title>
        <authorList>
            <person name="Hahn M.W."/>
        </authorList>
    </citation>
    <scope>NUCLEOTIDE SEQUENCE [LARGE SCALE GENOMIC DNA]</scope>
    <source>
        <strain evidence="3 4">UK-Long2-W17</strain>
    </source>
</reference>
<evidence type="ECO:0000256" key="2">
    <source>
        <dbReference type="SAM" id="MobiDB-lite"/>
    </source>
</evidence>
<evidence type="ECO:0000313" key="4">
    <source>
        <dbReference type="Proteomes" id="UP000501090"/>
    </source>
</evidence>
<dbReference type="KEGG" id="pard:DN92_08360"/>
<feature type="coiled-coil region" evidence="1">
    <location>
        <begin position="286"/>
        <end position="313"/>
    </location>
</feature>
<name>A0A6M9PQ61_9BURK</name>
<dbReference type="RefSeq" id="WP_173960800.1">
    <property type="nucleotide sequence ID" value="NZ_CBCSCC010000001.1"/>
</dbReference>
<dbReference type="EMBL" id="CP028940">
    <property type="protein sequence ID" value="QKM61037.1"/>
    <property type="molecule type" value="Genomic_DNA"/>
</dbReference>
<sequence length="465" mass="52227">MQEVKNFSSGVLSNGGAIQRVQDREAKRERERLEKEAYEKHAAESAARRNKAREDRAIELAEQSKARQAAEEEKQRKAAEKSARDEEERLKVVAAKEAARLVRQQDLDRRLAENKEKEATKQAATEVTALLAKQQELDRQNQKQTQAAALLDDLSKVPDAPKAEAPKPVAVAKEPEDSEGLGELETEEPVLQIVKGAVHVPASIPAMDASVDAKTGLPAAYDMSELMPAPVVLNVEPAPQPEVQVESGKELIDRILTGAEQAPEEQEQVPQSARSENRFQKIINTNRDLAKENQILKAKVEKLLDEVHGYQVEGELVGSILDTQERAKRQAPAKNLLERHLKPDLFNVVNEAKQEILNYLSTREDEVDHSFKSALFVKYIQDPFYMNMFVQNNEISRWWATIDSIYNSIEMPPPDWSKVKITQYKEKPEHRPQPIRARTATLGAPVASSEQPMDRIAQHLGNMGI</sequence>
<protein>
    <submittedName>
        <fullName evidence="3">Uncharacterized protein</fullName>
    </submittedName>
</protein>
<dbReference type="AlphaFoldDB" id="A0A6M9PQ61"/>
<organism evidence="3 4">
    <name type="scientific">Polynucleobacter arcticus</name>
    <dbReference type="NCBI Taxonomy" id="1743165"/>
    <lineage>
        <taxon>Bacteria</taxon>
        <taxon>Pseudomonadati</taxon>
        <taxon>Pseudomonadota</taxon>
        <taxon>Betaproteobacteria</taxon>
        <taxon>Burkholderiales</taxon>
        <taxon>Burkholderiaceae</taxon>
        <taxon>Polynucleobacter</taxon>
    </lineage>
</organism>
<feature type="compositionally biased region" description="Basic and acidic residues" evidence="2">
    <location>
        <begin position="153"/>
        <end position="165"/>
    </location>
</feature>
<gene>
    <name evidence="3" type="ORF">DN92_08360</name>
</gene>
<accession>A0A6M9PQ61</accession>
<keyword evidence="1" id="KW-0175">Coiled coil</keyword>
<feature type="compositionally biased region" description="Basic and acidic residues" evidence="2">
    <location>
        <begin position="21"/>
        <end position="88"/>
    </location>
</feature>